<dbReference type="GO" id="GO:0006777">
    <property type="term" value="P:Mo-molybdopterin cofactor biosynthetic process"/>
    <property type="evidence" value="ECO:0007669"/>
    <property type="project" value="InterPro"/>
</dbReference>
<dbReference type="InterPro" id="IPR036563">
    <property type="entry name" value="MoaE_sf"/>
</dbReference>
<protein>
    <recommendedName>
        <fullName evidence="2">Molybdopterin biosynthesis protein MoeE</fullName>
    </recommendedName>
</protein>
<reference evidence="1" key="1">
    <citation type="submission" date="2018-05" db="EMBL/GenBank/DDBJ databases">
        <authorList>
            <person name="Lanie J.A."/>
            <person name="Ng W.-L."/>
            <person name="Kazmierczak K.M."/>
            <person name="Andrzejewski T.M."/>
            <person name="Davidsen T.M."/>
            <person name="Wayne K.J."/>
            <person name="Tettelin H."/>
            <person name="Glass J.I."/>
            <person name="Rusch D."/>
            <person name="Podicherti R."/>
            <person name="Tsui H.-C.T."/>
            <person name="Winkler M.E."/>
        </authorList>
    </citation>
    <scope>NUCLEOTIDE SEQUENCE</scope>
</reference>
<proteinExistence type="predicted"/>
<dbReference type="AlphaFoldDB" id="A0A381UEZ5"/>
<dbReference type="EMBL" id="UINC01006218">
    <property type="protein sequence ID" value="SVA26208.1"/>
    <property type="molecule type" value="Genomic_DNA"/>
</dbReference>
<gene>
    <name evidence="1" type="ORF">METZ01_LOCUS79062</name>
</gene>
<accession>A0A381UEZ5</accession>
<name>A0A381UEZ5_9ZZZZ</name>
<dbReference type="Pfam" id="PF02391">
    <property type="entry name" value="MoaE"/>
    <property type="match status" value="1"/>
</dbReference>
<evidence type="ECO:0000313" key="1">
    <source>
        <dbReference type="EMBL" id="SVA26208.1"/>
    </source>
</evidence>
<dbReference type="CDD" id="cd00756">
    <property type="entry name" value="MoaE"/>
    <property type="match status" value="1"/>
</dbReference>
<dbReference type="SUPFAM" id="SSF54690">
    <property type="entry name" value="Molybdopterin synthase subunit MoaE"/>
    <property type="match status" value="1"/>
</dbReference>
<dbReference type="Gene3D" id="3.90.1170.40">
    <property type="entry name" value="Molybdopterin biosynthesis MoaE subunit"/>
    <property type="match status" value="1"/>
</dbReference>
<evidence type="ECO:0008006" key="2">
    <source>
        <dbReference type="Google" id="ProtNLM"/>
    </source>
</evidence>
<dbReference type="InterPro" id="IPR003448">
    <property type="entry name" value="Mopterin_biosynth_MoaE"/>
</dbReference>
<dbReference type="PANTHER" id="PTHR23404">
    <property type="entry name" value="MOLYBDOPTERIN SYNTHASE RELATED"/>
    <property type="match status" value="1"/>
</dbReference>
<sequence>MIKVEIINKPITPFISDDSRKQVGAELVFNGRVRNTEHGKKIIALEYEQYEGMAEVELKNIAVKTCDKFPIRDLLCRHRIGIINVGEISLHVLIWAKHRKEALEAMNWFISELKKLVPIWKWAIMTDNTRIPSECEH</sequence>
<organism evidence="1">
    <name type="scientific">marine metagenome</name>
    <dbReference type="NCBI Taxonomy" id="408172"/>
    <lineage>
        <taxon>unclassified sequences</taxon>
        <taxon>metagenomes</taxon>
        <taxon>ecological metagenomes</taxon>
    </lineage>
</organism>